<dbReference type="EMBL" id="PGGS01000041">
    <property type="protein sequence ID" value="PNH10982.1"/>
    <property type="molecule type" value="Genomic_DNA"/>
</dbReference>
<proteinExistence type="predicted"/>
<evidence type="ECO:0000313" key="5">
    <source>
        <dbReference type="Proteomes" id="UP000236333"/>
    </source>
</evidence>
<dbReference type="PANTHER" id="PTHR21712">
    <property type="entry name" value="PRE-RRNA-PROCESSING PROTEIN FHL1"/>
    <property type="match status" value="1"/>
</dbReference>
<sequence length="252" mass="27562">MEEPGPSSSGHHDPRLQRCGFAKLQGQGIEYFVRKYEITMGRVSKNSPLDLVLGDTNTISRQHAAIRYNFDTKCFELVVLGKNGVQVDSGNGETHLYTPESPPTPLKSRDLLTMGEKRFYFLLPRTPGGQSRKRRRTDPSPAPPDAAPPPAAATGHIGGAPAPPQHPQAAPMQYQQPQQPQQQQQLHPQHYVQGLGAAVLQAPVGGLHLQQQHYASHHLHQQQHPDEDDALISASALPYDNGAAFDNGFPGF</sequence>
<accession>A0A2J8AEP6</accession>
<dbReference type="GO" id="GO:0060962">
    <property type="term" value="P:regulation of ribosomal protein gene transcription by RNA polymerase II"/>
    <property type="evidence" value="ECO:0007669"/>
    <property type="project" value="InterPro"/>
</dbReference>
<evidence type="ECO:0000313" key="4">
    <source>
        <dbReference type="EMBL" id="PNH10982.1"/>
    </source>
</evidence>
<dbReference type="OrthoDB" id="691130at2759"/>
<feature type="compositionally biased region" description="Low complexity" evidence="2">
    <location>
        <begin position="167"/>
        <end position="188"/>
    </location>
</feature>
<dbReference type="CDD" id="cd22701">
    <property type="entry name" value="FHA_FKH1-like"/>
    <property type="match status" value="1"/>
</dbReference>
<dbReference type="InterPro" id="IPR000253">
    <property type="entry name" value="FHA_dom"/>
</dbReference>
<dbReference type="InterPro" id="IPR008984">
    <property type="entry name" value="SMAD_FHA_dom_sf"/>
</dbReference>
<evidence type="ECO:0000256" key="2">
    <source>
        <dbReference type="SAM" id="MobiDB-lite"/>
    </source>
</evidence>
<dbReference type="GO" id="GO:0043565">
    <property type="term" value="F:sequence-specific DNA binding"/>
    <property type="evidence" value="ECO:0007669"/>
    <property type="project" value="TreeGrafter"/>
</dbReference>
<name>A0A2J8AEP6_9CHLO</name>
<dbReference type="Pfam" id="PF00498">
    <property type="entry name" value="FHA"/>
    <property type="match status" value="1"/>
</dbReference>
<gene>
    <name evidence="4" type="ORF">TSOC_002232</name>
</gene>
<evidence type="ECO:0000259" key="3">
    <source>
        <dbReference type="PROSITE" id="PS50006"/>
    </source>
</evidence>
<dbReference type="InterPro" id="IPR045178">
    <property type="entry name" value="Fhl1/FHA1"/>
</dbReference>
<protein>
    <submittedName>
        <fullName evidence="4">Fork head transcription factor 1</fullName>
    </submittedName>
</protein>
<dbReference type="Gene3D" id="2.60.200.20">
    <property type="match status" value="1"/>
</dbReference>
<dbReference type="SUPFAM" id="SSF49879">
    <property type="entry name" value="SMAD/FHA domain"/>
    <property type="match status" value="1"/>
</dbReference>
<dbReference type="PROSITE" id="PS50006">
    <property type="entry name" value="FHA_DOMAIN"/>
    <property type="match status" value="1"/>
</dbReference>
<feature type="region of interest" description="Disordered" evidence="2">
    <location>
        <begin position="122"/>
        <end position="188"/>
    </location>
</feature>
<dbReference type="PANTHER" id="PTHR21712:SF29">
    <property type="entry name" value="PRE-RRNA-PROCESSING PROTEIN FHL1"/>
    <property type="match status" value="1"/>
</dbReference>
<keyword evidence="1" id="KW-0539">Nucleus</keyword>
<feature type="compositionally biased region" description="Pro residues" evidence="2">
    <location>
        <begin position="140"/>
        <end position="151"/>
    </location>
</feature>
<evidence type="ECO:0000256" key="1">
    <source>
        <dbReference type="ARBA" id="ARBA00023242"/>
    </source>
</evidence>
<comment type="caution">
    <text evidence="4">The sequence shown here is derived from an EMBL/GenBank/DDBJ whole genome shotgun (WGS) entry which is preliminary data.</text>
</comment>
<keyword evidence="5" id="KW-1185">Reference proteome</keyword>
<reference evidence="4 5" key="1">
    <citation type="journal article" date="2017" name="Mol. Biol. Evol.">
        <title>The 4-celled Tetrabaena socialis nuclear genome reveals the essential components for genetic control of cell number at the origin of multicellularity in the volvocine lineage.</title>
        <authorList>
            <person name="Featherston J."/>
            <person name="Arakaki Y."/>
            <person name="Hanschen E.R."/>
            <person name="Ferris P.J."/>
            <person name="Michod R.E."/>
            <person name="Olson B.J.S.C."/>
            <person name="Nozaki H."/>
            <person name="Durand P.M."/>
        </authorList>
    </citation>
    <scope>NUCLEOTIDE SEQUENCE [LARGE SCALE GENOMIC DNA]</scope>
    <source>
        <strain evidence="4 5">NIES-571</strain>
    </source>
</reference>
<dbReference type="Proteomes" id="UP000236333">
    <property type="component" value="Unassembled WGS sequence"/>
</dbReference>
<feature type="domain" description="FHA" evidence="3">
    <location>
        <begin position="38"/>
        <end position="88"/>
    </location>
</feature>
<dbReference type="GO" id="GO:0005634">
    <property type="term" value="C:nucleus"/>
    <property type="evidence" value="ECO:0007669"/>
    <property type="project" value="UniProtKB-ARBA"/>
</dbReference>
<dbReference type="AlphaFoldDB" id="A0A2J8AEP6"/>
<organism evidence="4 5">
    <name type="scientific">Tetrabaena socialis</name>
    <dbReference type="NCBI Taxonomy" id="47790"/>
    <lineage>
        <taxon>Eukaryota</taxon>
        <taxon>Viridiplantae</taxon>
        <taxon>Chlorophyta</taxon>
        <taxon>core chlorophytes</taxon>
        <taxon>Chlorophyceae</taxon>
        <taxon>CS clade</taxon>
        <taxon>Chlamydomonadales</taxon>
        <taxon>Tetrabaenaceae</taxon>
        <taxon>Tetrabaena</taxon>
    </lineage>
</organism>